<keyword evidence="6" id="KW-0695">RNA-directed DNA polymerase</keyword>
<evidence type="ECO:0000256" key="1">
    <source>
        <dbReference type="ARBA" id="ARBA00022679"/>
    </source>
</evidence>
<evidence type="ECO:0000313" key="8">
    <source>
        <dbReference type="EMBL" id="RDY09061.1"/>
    </source>
</evidence>
<name>A0A371I218_MUCPR</name>
<evidence type="ECO:0000313" key="9">
    <source>
        <dbReference type="Proteomes" id="UP000257109"/>
    </source>
</evidence>
<dbReference type="Pfam" id="PF17917">
    <property type="entry name" value="RT_RNaseH"/>
    <property type="match status" value="1"/>
</dbReference>
<keyword evidence="2" id="KW-0548">Nucleotidyltransferase</keyword>
<dbReference type="InterPro" id="IPR041373">
    <property type="entry name" value="RT_RNaseH"/>
</dbReference>
<protein>
    <recommendedName>
        <fullName evidence="7">Reverse transcriptase RNase H-like domain-containing protein</fullName>
    </recommendedName>
</protein>
<evidence type="ECO:0000259" key="7">
    <source>
        <dbReference type="Pfam" id="PF17917"/>
    </source>
</evidence>
<keyword evidence="9" id="KW-1185">Reference proteome</keyword>
<keyword evidence="1" id="KW-0808">Transferase</keyword>
<dbReference type="Proteomes" id="UP000257109">
    <property type="component" value="Unassembled WGS sequence"/>
</dbReference>
<reference evidence="8" key="1">
    <citation type="submission" date="2018-05" db="EMBL/GenBank/DDBJ databases">
        <title>Draft genome of Mucuna pruriens seed.</title>
        <authorList>
            <person name="Nnadi N.E."/>
            <person name="Vos R."/>
            <person name="Hasami M.H."/>
            <person name="Devisetty U.K."/>
            <person name="Aguiy J.C."/>
        </authorList>
    </citation>
    <scope>NUCLEOTIDE SEQUENCE [LARGE SCALE GENOMIC DNA]</scope>
    <source>
        <strain evidence="8">JCA_2017</strain>
    </source>
</reference>
<evidence type="ECO:0000256" key="3">
    <source>
        <dbReference type="ARBA" id="ARBA00022722"/>
    </source>
</evidence>
<organism evidence="8 9">
    <name type="scientific">Mucuna pruriens</name>
    <name type="common">Velvet bean</name>
    <name type="synonym">Dolichos pruriens</name>
    <dbReference type="NCBI Taxonomy" id="157652"/>
    <lineage>
        <taxon>Eukaryota</taxon>
        <taxon>Viridiplantae</taxon>
        <taxon>Streptophyta</taxon>
        <taxon>Embryophyta</taxon>
        <taxon>Tracheophyta</taxon>
        <taxon>Spermatophyta</taxon>
        <taxon>Magnoliopsida</taxon>
        <taxon>eudicotyledons</taxon>
        <taxon>Gunneridae</taxon>
        <taxon>Pentapetalae</taxon>
        <taxon>rosids</taxon>
        <taxon>fabids</taxon>
        <taxon>Fabales</taxon>
        <taxon>Fabaceae</taxon>
        <taxon>Papilionoideae</taxon>
        <taxon>50 kb inversion clade</taxon>
        <taxon>NPAAA clade</taxon>
        <taxon>indigoferoid/millettioid clade</taxon>
        <taxon>Phaseoleae</taxon>
        <taxon>Mucuna</taxon>
    </lineage>
</organism>
<gene>
    <name evidence="8" type="ORF">CR513_06636</name>
</gene>
<evidence type="ECO:0000256" key="2">
    <source>
        <dbReference type="ARBA" id="ARBA00022695"/>
    </source>
</evidence>
<evidence type="ECO:0000256" key="4">
    <source>
        <dbReference type="ARBA" id="ARBA00022759"/>
    </source>
</evidence>
<feature type="non-terminal residue" evidence="8">
    <location>
        <position position="1"/>
    </location>
</feature>
<accession>A0A371I218</accession>
<evidence type="ECO:0000256" key="6">
    <source>
        <dbReference type="ARBA" id="ARBA00022918"/>
    </source>
</evidence>
<feature type="domain" description="Reverse transcriptase RNase H-like" evidence="7">
    <location>
        <begin position="2"/>
        <end position="47"/>
    </location>
</feature>
<dbReference type="OrthoDB" id="2002345at2759"/>
<dbReference type="SUPFAM" id="SSF56672">
    <property type="entry name" value="DNA/RNA polymerases"/>
    <property type="match status" value="1"/>
</dbReference>
<proteinExistence type="predicted"/>
<dbReference type="AlphaFoldDB" id="A0A371I218"/>
<dbReference type="GO" id="GO:0004519">
    <property type="term" value="F:endonuclease activity"/>
    <property type="evidence" value="ECO:0007669"/>
    <property type="project" value="UniProtKB-KW"/>
</dbReference>
<dbReference type="STRING" id="157652.A0A371I218"/>
<comment type="caution">
    <text evidence="8">The sequence shown here is derived from an EMBL/GenBank/DDBJ whole genome shotgun (WGS) entry which is preliminary data.</text>
</comment>
<keyword evidence="3" id="KW-0540">Nuclease</keyword>
<evidence type="ECO:0000256" key="5">
    <source>
        <dbReference type="ARBA" id="ARBA00022801"/>
    </source>
</evidence>
<dbReference type="EMBL" id="QJKJ01001134">
    <property type="protein sequence ID" value="RDY09061.1"/>
    <property type="molecule type" value="Genomic_DNA"/>
</dbReference>
<dbReference type="GO" id="GO:0003964">
    <property type="term" value="F:RNA-directed DNA polymerase activity"/>
    <property type="evidence" value="ECO:0007669"/>
    <property type="project" value="UniProtKB-KW"/>
</dbReference>
<keyword evidence="5" id="KW-0378">Hydrolase</keyword>
<dbReference type="PANTHER" id="PTHR34072:SF57">
    <property type="entry name" value="RNA-DIRECTED DNA POLYMERASE"/>
    <property type="match status" value="1"/>
</dbReference>
<dbReference type="GO" id="GO:0016787">
    <property type="term" value="F:hydrolase activity"/>
    <property type="evidence" value="ECO:0007669"/>
    <property type="project" value="UniProtKB-KW"/>
</dbReference>
<keyword evidence="4" id="KW-0255">Endonuclease</keyword>
<dbReference type="PANTHER" id="PTHR34072">
    <property type="entry name" value="ENZYMATIC POLYPROTEIN-RELATED"/>
    <property type="match status" value="1"/>
</dbReference>
<dbReference type="InterPro" id="IPR043502">
    <property type="entry name" value="DNA/RNA_pol_sf"/>
</dbReference>
<sequence>MHVIAYASRTMDPAQQNYTTTEKELLAIVFALDTCRSYLLVESFVLIQIESEPPLSETDSVQDWLCPRPALFESTSNPVRVHSNSSSSPMSLSETKSMSSQFEIELKPMENNDQTLKELATPDMVYQPWCIQYPQLKPTQSYGLKSDLIHLLSKFHSFVGKDPHKHLKEFHMGLFHDEATRDTGILH</sequence>